<dbReference type="InterPro" id="IPR036097">
    <property type="entry name" value="HisK_dim/P_sf"/>
</dbReference>
<dbReference type="SUPFAM" id="SSF158472">
    <property type="entry name" value="HAMP domain-like"/>
    <property type="match status" value="1"/>
</dbReference>
<protein>
    <recommendedName>
        <fullName evidence="21">Signal transduction histidine-protein kinase/phosphatase MprB</fullName>
        <ecNumber evidence="5">2.7.13.3</ecNumber>
    </recommendedName>
    <alternativeName>
        <fullName evidence="22">Mycobacterial persistence regulator B</fullName>
    </alternativeName>
</protein>
<dbReference type="PANTHER" id="PTHR44936">
    <property type="entry name" value="SENSOR PROTEIN CREC"/>
    <property type="match status" value="1"/>
</dbReference>
<keyword evidence="19" id="KW-0843">Virulence</keyword>
<evidence type="ECO:0000256" key="4">
    <source>
        <dbReference type="ARBA" id="ARBA00004651"/>
    </source>
</evidence>
<sequence>MSGRAAGSEGKRIVRRLVGFSLTLTVIIAASGLAAGCIALNDASSQALHAQIVALNDTRVALQESSEAEGLAESGAASPDETSAPEAARESGAEGEPAGAGNPTQAADAALAQAQDTLREAADVQNIAAVFAVSAVTLLAIAAVWGLVAYLYVTVVRPFLHLESFAADVAAGNLDAPLAYERSNPFGRFTWAFDAMRVDLKRARAAEAQAVEAAKTTVASLSHDIKTPIASIRAYSEALELGLDRTPEERAEYTALIMRKCDDVAALASDLFTHSLAELDRIAVKPAPAPIAETVRAAVTDFDASGKVSIRQLDEATVRHDPQRLTEALENLLANARKYAPDVPVEVSGARCPDRAVYVLHVRDFGPGMPAEDLPFAFDRFFRGSNAGDAPGAGLGLYIVRHLVERMGGTVHAENAGPGLRVVIVLPLENPLRHDPKV</sequence>
<evidence type="ECO:0000256" key="19">
    <source>
        <dbReference type="ARBA" id="ARBA00023026"/>
    </source>
</evidence>
<name>A0A9E6SU62_9ACTN</name>
<comment type="catalytic activity">
    <reaction evidence="1">
        <text>ATP + protein L-histidine = ADP + protein N-phospho-L-histidine.</text>
        <dbReference type="EC" id="2.7.13.3"/>
    </reaction>
</comment>
<reference evidence="28" key="2">
    <citation type="submission" date="2021-04" db="EMBL/GenBank/DDBJ databases">
        <title>Novel species in family Eggerthellaceae.</title>
        <authorList>
            <person name="Zhang G."/>
        </authorList>
    </citation>
    <scope>NUCLEOTIDE SEQUENCE</scope>
    <source>
        <strain evidence="28">Zg-886</strain>
    </source>
</reference>
<evidence type="ECO:0000256" key="22">
    <source>
        <dbReference type="ARBA" id="ARBA00041776"/>
    </source>
</evidence>
<feature type="compositionally biased region" description="Low complexity" evidence="23">
    <location>
        <begin position="94"/>
        <end position="106"/>
    </location>
</feature>
<evidence type="ECO:0000256" key="13">
    <source>
        <dbReference type="ARBA" id="ARBA00022840"/>
    </source>
</evidence>
<keyword evidence="29" id="KW-1185">Reference proteome</keyword>
<dbReference type="SUPFAM" id="SSF47384">
    <property type="entry name" value="Homodimeric domain of signal transducing histidine kinase"/>
    <property type="match status" value="1"/>
</dbReference>
<evidence type="ECO:0000256" key="10">
    <source>
        <dbReference type="ARBA" id="ARBA00022741"/>
    </source>
</evidence>
<dbReference type="GO" id="GO:0005524">
    <property type="term" value="F:ATP binding"/>
    <property type="evidence" value="ECO:0007669"/>
    <property type="project" value="UniProtKB-KW"/>
</dbReference>
<keyword evidence="9 24" id="KW-0812">Transmembrane</keyword>
<evidence type="ECO:0000256" key="1">
    <source>
        <dbReference type="ARBA" id="ARBA00000085"/>
    </source>
</evidence>
<reference evidence="27 29" key="1">
    <citation type="submission" date="2019-11" db="EMBL/GenBank/DDBJ databases">
        <title>Eggerthellaceae novel genus isolated from the rectal contents of marmort.</title>
        <authorList>
            <person name="Zhang G."/>
        </authorList>
    </citation>
    <scope>NUCLEOTIDE SEQUENCE [LARGE SCALE GENOMIC DNA]</scope>
    <source>
        <strain evidence="29">zg-886</strain>
        <strain evidence="27">Zg-886</strain>
    </source>
</reference>
<dbReference type="Proteomes" id="UP000671910">
    <property type="component" value="Chromosome"/>
</dbReference>
<evidence type="ECO:0000256" key="24">
    <source>
        <dbReference type="SAM" id="Phobius"/>
    </source>
</evidence>
<evidence type="ECO:0000256" key="8">
    <source>
        <dbReference type="ARBA" id="ARBA00022679"/>
    </source>
</evidence>
<keyword evidence="13" id="KW-0067">ATP-binding</keyword>
<evidence type="ECO:0000256" key="23">
    <source>
        <dbReference type="SAM" id="MobiDB-lite"/>
    </source>
</evidence>
<evidence type="ECO:0000256" key="12">
    <source>
        <dbReference type="ARBA" id="ARBA00022801"/>
    </source>
</evidence>
<evidence type="ECO:0000256" key="11">
    <source>
        <dbReference type="ARBA" id="ARBA00022777"/>
    </source>
</evidence>
<feature type="region of interest" description="Disordered" evidence="23">
    <location>
        <begin position="66"/>
        <end position="106"/>
    </location>
</feature>
<evidence type="ECO:0000256" key="7">
    <source>
        <dbReference type="ARBA" id="ARBA00022553"/>
    </source>
</evidence>
<dbReference type="CDD" id="cd00082">
    <property type="entry name" value="HisKA"/>
    <property type="match status" value="1"/>
</dbReference>
<keyword evidence="15" id="KW-0904">Protein phosphatase</keyword>
<dbReference type="GO" id="GO:0005886">
    <property type="term" value="C:plasma membrane"/>
    <property type="evidence" value="ECO:0007669"/>
    <property type="project" value="UniProtKB-SubCell"/>
</dbReference>
<dbReference type="InterPro" id="IPR003660">
    <property type="entry name" value="HAMP_dom"/>
</dbReference>
<proteinExistence type="predicted"/>
<evidence type="ECO:0000313" key="29">
    <source>
        <dbReference type="Proteomes" id="UP000636394"/>
    </source>
</evidence>
<evidence type="ECO:0000256" key="18">
    <source>
        <dbReference type="ARBA" id="ARBA00023016"/>
    </source>
</evidence>
<evidence type="ECO:0000256" key="20">
    <source>
        <dbReference type="ARBA" id="ARBA00023211"/>
    </source>
</evidence>
<dbReference type="SUPFAM" id="SSF55874">
    <property type="entry name" value="ATPase domain of HSP90 chaperone/DNA topoisomerase II/histidine kinase"/>
    <property type="match status" value="1"/>
</dbReference>
<dbReference type="RefSeq" id="WP_166339364.1">
    <property type="nucleotide sequence ID" value="NZ_CP072829.1"/>
</dbReference>
<dbReference type="EMBL" id="WPCR01000006">
    <property type="protein sequence ID" value="NHM14180.1"/>
    <property type="molecule type" value="Genomic_DNA"/>
</dbReference>
<dbReference type="InterPro" id="IPR050980">
    <property type="entry name" value="2C_sensor_his_kinase"/>
</dbReference>
<organism evidence="28 30">
    <name type="scientific">Xiamenia xianingshaonis</name>
    <dbReference type="NCBI Taxonomy" id="2682776"/>
    <lineage>
        <taxon>Bacteria</taxon>
        <taxon>Bacillati</taxon>
        <taxon>Actinomycetota</taxon>
        <taxon>Coriobacteriia</taxon>
        <taxon>Eggerthellales</taxon>
        <taxon>Eggerthellaceae</taxon>
        <taxon>Xiamenia</taxon>
    </lineage>
</organism>
<evidence type="ECO:0000256" key="15">
    <source>
        <dbReference type="ARBA" id="ARBA00022912"/>
    </source>
</evidence>
<evidence type="ECO:0000313" key="27">
    <source>
        <dbReference type="EMBL" id="NHM14180.1"/>
    </source>
</evidence>
<keyword evidence="6" id="KW-1003">Cell membrane</keyword>
<feature type="domain" description="Histidine kinase" evidence="25">
    <location>
        <begin position="220"/>
        <end position="430"/>
    </location>
</feature>
<comment type="cofactor">
    <cofactor evidence="3">
        <name>Mg(2+)</name>
        <dbReference type="ChEBI" id="CHEBI:18420"/>
    </cofactor>
</comment>
<dbReference type="InterPro" id="IPR003594">
    <property type="entry name" value="HATPase_dom"/>
</dbReference>
<comment type="subcellular location">
    <subcellularLocation>
        <location evidence="4">Cell membrane</location>
        <topology evidence="4">Multi-pass membrane protein</topology>
    </subcellularLocation>
</comment>
<dbReference type="Gene3D" id="3.30.565.10">
    <property type="entry name" value="Histidine kinase-like ATPase, C-terminal domain"/>
    <property type="match status" value="1"/>
</dbReference>
<dbReference type="Gene3D" id="1.10.287.130">
    <property type="match status" value="1"/>
</dbReference>
<feature type="compositionally biased region" description="Low complexity" evidence="23">
    <location>
        <begin position="66"/>
        <end position="78"/>
    </location>
</feature>
<comment type="cofactor">
    <cofactor evidence="2">
        <name>Mn(2+)</name>
        <dbReference type="ChEBI" id="CHEBI:29035"/>
    </cofactor>
</comment>
<evidence type="ECO:0000313" key="30">
    <source>
        <dbReference type="Proteomes" id="UP000671910"/>
    </source>
</evidence>
<dbReference type="KEGG" id="ebz:J7S26_07600"/>
<dbReference type="InterPro" id="IPR003661">
    <property type="entry name" value="HisK_dim/P_dom"/>
</dbReference>
<feature type="domain" description="HAMP" evidence="26">
    <location>
        <begin position="153"/>
        <end position="205"/>
    </location>
</feature>
<dbReference type="PROSITE" id="PS50109">
    <property type="entry name" value="HIS_KIN"/>
    <property type="match status" value="1"/>
</dbReference>
<keyword evidence="20" id="KW-0464">Manganese</keyword>
<evidence type="ECO:0000256" key="9">
    <source>
        <dbReference type="ARBA" id="ARBA00022692"/>
    </source>
</evidence>
<evidence type="ECO:0000256" key="21">
    <source>
        <dbReference type="ARBA" id="ARBA00040454"/>
    </source>
</evidence>
<feature type="transmembrane region" description="Helical" evidence="24">
    <location>
        <begin position="127"/>
        <end position="153"/>
    </location>
</feature>
<dbReference type="Proteomes" id="UP000636394">
    <property type="component" value="Unassembled WGS sequence"/>
</dbReference>
<dbReference type="AlphaFoldDB" id="A0A9E6SU62"/>
<dbReference type="InterPro" id="IPR005467">
    <property type="entry name" value="His_kinase_dom"/>
</dbReference>
<dbReference type="Gene3D" id="6.10.340.10">
    <property type="match status" value="1"/>
</dbReference>
<keyword evidence="7" id="KW-0597">Phosphoprotein</keyword>
<gene>
    <name evidence="27" type="ORF">GMI68_05270</name>
    <name evidence="28" type="ORF">J7S26_07600</name>
</gene>
<dbReference type="EMBL" id="CP072829">
    <property type="protein sequence ID" value="QTU84205.1"/>
    <property type="molecule type" value="Genomic_DNA"/>
</dbReference>
<keyword evidence="24" id="KW-0472">Membrane</keyword>
<evidence type="ECO:0000256" key="17">
    <source>
        <dbReference type="ARBA" id="ARBA00023012"/>
    </source>
</evidence>
<evidence type="ECO:0000313" key="28">
    <source>
        <dbReference type="EMBL" id="QTU84205.1"/>
    </source>
</evidence>
<keyword evidence="8" id="KW-0808">Transferase</keyword>
<evidence type="ECO:0000256" key="16">
    <source>
        <dbReference type="ARBA" id="ARBA00022989"/>
    </source>
</evidence>
<evidence type="ECO:0000256" key="5">
    <source>
        <dbReference type="ARBA" id="ARBA00012438"/>
    </source>
</evidence>
<dbReference type="PANTHER" id="PTHR44936:SF9">
    <property type="entry name" value="SENSOR PROTEIN CREC"/>
    <property type="match status" value="1"/>
</dbReference>
<dbReference type="Pfam" id="PF00512">
    <property type="entry name" value="HisKA"/>
    <property type="match status" value="1"/>
</dbReference>
<evidence type="ECO:0000256" key="6">
    <source>
        <dbReference type="ARBA" id="ARBA00022475"/>
    </source>
</evidence>
<evidence type="ECO:0000256" key="3">
    <source>
        <dbReference type="ARBA" id="ARBA00001946"/>
    </source>
</evidence>
<evidence type="ECO:0000256" key="14">
    <source>
        <dbReference type="ARBA" id="ARBA00022842"/>
    </source>
</evidence>
<evidence type="ECO:0000256" key="2">
    <source>
        <dbReference type="ARBA" id="ARBA00001936"/>
    </source>
</evidence>
<accession>A0A9E6SU62</accession>
<dbReference type="GO" id="GO:0000155">
    <property type="term" value="F:phosphorelay sensor kinase activity"/>
    <property type="evidence" value="ECO:0007669"/>
    <property type="project" value="InterPro"/>
</dbReference>
<dbReference type="GO" id="GO:0004721">
    <property type="term" value="F:phosphoprotein phosphatase activity"/>
    <property type="evidence" value="ECO:0007669"/>
    <property type="project" value="UniProtKB-KW"/>
</dbReference>
<dbReference type="InterPro" id="IPR004358">
    <property type="entry name" value="Sig_transdc_His_kin-like_C"/>
</dbReference>
<keyword evidence="18" id="KW-0346">Stress response</keyword>
<keyword evidence="17" id="KW-0902">Two-component regulatory system</keyword>
<dbReference type="PRINTS" id="PR00344">
    <property type="entry name" value="BCTRLSENSOR"/>
</dbReference>
<dbReference type="SMART" id="SM00387">
    <property type="entry name" value="HATPase_c"/>
    <property type="match status" value="1"/>
</dbReference>
<dbReference type="EC" id="2.7.13.3" evidence="5"/>
<keyword evidence="14" id="KW-0460">Magnesium</keyword>
<keyword evidence="10" id="KW-0547">Nucleotide-binding</keyword>
<dbReference type="PROSITE" id="PS50885">
    <property type="entry name" value="HAMP"/>
    <property type="match status" value="1"/>
</dbReference>
<evidence type="ECO:0000259" key="26">
    <source>
        <dbReference type="PROSITE" id="PS50885"/>
    </source>
</evidence>
<evidence type="ECO:0000259" key="25">
    <source>
        <dbReference type="PROSITE" id="PS50109"/>
    </source>
</evidence>
<dbReference type="SMART" id="SM00388">
    <property type="entry name" value="HisKA"/>
    <property type="match status" value="1"/>
</dbReference>
<keyword evidence="16 24" id="KW-1133">Transmembrane helix</keyword>
<keyword evidence="11 28" id="KW-0418">Kinase</keyword>
<dbReference type="CDD" id="cd00075">
    <property type="entry name" value="HATPase"/>
    <property type="match status" value="1"/>
</dbReference>
<keyword evidence="12" id="KW-0378">Hydrolase</keyword>
<dbReference type="Pfam" id="PF02518">
    <property type="entry name" value="HATPase_c"/>
    <property type="match status" value="1"/>
</dbReference>
<dbReference type="InterPro" id="IPR036890">
    <property type="entry name" value="HATPase_C_sf"/>
</dbReference>